<evidence type="ECO:0000256" key="1">
    <source>
        <dbReference type="SAM" id="MobiDB-lite"/>
    </source>
</evidence>
<accession>A0A180GSQ3</accession>
<feature type="compositionally biased region" description="Pro residues" evidence="1">
    <location>
        <begin position="1"/>
        <end position="16"/>
    </location>
</feature>
<dbReference type="VEuPathDB" id="FungiDB:PTTG_26666"/>
<reference evidence="2" key="1">
    <citation type="submission" date="2009-11" db="EMBL/GenBank/DDBJ databases">
        <authorList>
            <consortium name="The Broad Institute Genome Sequencing Platform"/>
            <person name="Ward D."/>
            <person name="Feldgarden M."/>
            <person name="Earl A."/>
            <person name="Young S.K."/>
            <person name="Zeng Q."/>
            <person name="Koehrsen M."/>
            <person name="Alvarado L."/>
            <person name="Berlin A."/>
            <person name="Bochicchio J."/>
            <person name="Borenstein D."/>
            <person name="Chapman S.B."/>
            <person name="Chen Z."/>
            <person name="Engels R."/>
            <person name="Freedman E."/>
            <person name="Gellesch M."/>
            <person name="Goldberg J."/>
            <person name="Griggs A."/>
            <person name="Gujja S."/>
            <person name="Heilman E."/>
            <person name="Heiman D."/>
            <person name="Hepburn T."/>
            <person name="Howarth C."/>
            <person name="Jen D."/>
            <person name="Larson L."/>
            <person name="Lewis B."/>
            <person name="Mehta T."/>
            <person name="Park D."/>
            <person name="Pearson M."/>
            <person name="Roberts A."/>
            <person name="Saif S."/>
            <person name="Shea T."/>
            <person name="Shenoy N."/>
            <person name="Sisk P."/>
            <person name="Stolte C."/>
            <person name="Sykes S."/>
            <person name="Thomson T."/>
            <person name="Walk T."/>
            <person name="White J."/>
            <person name="Yandava C."/>
            <person name="Izard J."/>
            <person name="Baranova O.V."/>
            <person name="Blanton J.M."/>
            <person name="Tanner A.C."/>
            <person name="Dewhirst F.E."/>
            <person name="Haas B."/>
            <person name="Nusbaum C."/>
            <person name="Birren B."/>
        </authorList>
    </citation>
    <scope>NUCLEOTIDE SEQUENCE [LARGE SCALE GENOMIC DNA]</scope>
    <source>
        <strain evidence="2">1-1 BBBD Race 1</strain>
    </source>
</reference>
<reference evidence="3" key="4">
    <citation type="submission" date="2025-05" db="UniProtKB">
        <authorList>
            <consortium name="EnsemblFungi"/>
        </authorList>
    </citation>
    <scope>IDENTIFICATION</scope>
    <source>
        <strain evidence="3">isolate 1-1 / race 1 (BBBD)</strain>
    </source>
</reference>
<organism evidence="2">
    <name type="scientific">Puccinia triticina (isolate 1-1 / race 1 (BBBD))</name>
    <name type="common">Brown leaf rust fungus</name>
    <dbReference type="NCBI Taxonomy" id="630390"/>
    <lineage>
        <taxon>Eukaryota</taxon>
        <taxon>Fungi</taxon>
        <taxon>Dikarya</taxon>
        <taxon>Basidiomycota</taxon>
        <taxon>Pucciniomycotina</taxon>
        <taxon>Pucciniomycetes</taxon>
        <taxon>Pucciniales</taxon>
        <taxon>Pucciniaceae</taxon>
        <taxon>Puccinia</taxon>
    </lineage>
</organism>
<evidence type="ECO:0000313" key="3">
    <source>
        <dbReference type="EnsemblFungi" id="PTTG_26666-t43_1-p1"/>
    </source>
</evidence>
<evidence type="ECO:0000313" key="2">
    <source>
        <dbReference type="EMBL" id="OAV95408.1"/>
    </source>
</evidence>
<protein>
    <submittedName>
        <fullName evidence="2 3">Uncharacterized protein</fullName>
    </submittedName>
</protein>
<gene>
    <name evidence="2" type="ORF">PTTG_26666</name>
</gene>
<keyword evidence="4" id="KW-1185">Reference proteome</keyword>
<feature type="region of interest" description="Disordered" evidence="1">
    <location>
        <begin position="1"/>
        <end position="54"/>
    </location>
</feature>
<dbReference type="AlphaFoldDB" id="A0A180GSQ3"/>
<dbReference type="EMBL" id="ADAS02000029">
    <property type="protein sequence ID" value="OAV95408.1"/>
    <property type="molecule type" value="Genomic_DNA"/>
</dbReference>
<sequence length="113" mass="12534">MTFSPRPIPTFSPQPDPGQQQGSSWDHPPFDPDLGQQQASSRNHPPFNFTGQQDDDMSALLANLWVDNSNQSTLLQTQSASITLLKAQARQDKQVISSLQADCKNIKDVFHAE</sequence>
<reference evidence="3 4" key="3">
    <citation type="journal article" date="2017" name="G3 (Bethesda)">
        <title>Comparative analysis highlights variable genome content of wheat rusts and divergence of the mating loci.</title>
        <authorList>
            <person name="Cuomo C.A."/>
            <person name="Bakkeren G."/>
            <person name="Khalil H.B."/>
            <person name="Panwar V."/>
            <person name="Joly D."/>
            <person name="Linning R."/>
            <person name="Sakthikumar S."/>
            <person name="Song X."/>
            <person name="Adiconis X."/>
            <person name="Fan L."/>
            <person name="Goldberg J.M."/>
            <person name="Levin J.Z."/>
            <person name="Young S."/>
            <person name="Zeng Q."/>
            <person name="Anikster Y."/>
            <person name="Bruce M."/>
            <person name="Wang M."/>
            <person name="Yin C."/>
            <person name="McCallum B."/>
            <person name="Szabo L.J."/>
            <person name="Hulbert S."/>
            <person name="Chen X."/>
            <person name="Fellers J.P."/>
        </authorList>
    </citation>
    <scope>NUCLEOTIDE SEQUENCE</scope>
    <source>
        <strain evidence="4">Isolate 1-1 / race 1 (BBBD)</strain>
        <strain evidence="3">isolate 1-1 / race 1 (BBBD)</strain>
    </source>
</reference>
<name>A0A180GSQ3_PUCT1</name>
<dbReference type="Proteomes" id="UP000005240">
    <property type="component" value="Unassembled WGS sequence"/>
</dbReference>
<reference evidence="2" key="2">
    <citation type="submission" date="2016-05" db="EMBL/GenBank/DDBJ databases">
        <title>Comparative analysis highlights variable genome content of wheat rusts and divergence of the mating loci.</title>
        <authorList>
            <person name="Cuomo C.A."/>
            <person name="Bakkeren G."/>
            <person name="Szabo L."/>
            <person name="Khalil H."/>
            <person name="Joly D."/>
            <person name="Goldberg J."/>
            <person name="Young S."/>
            <person name="Zeng Q."/>
            <person name="Fellers J."/>
        </authorList>
    </citation>
    <scope>NUCLEOTIDE SEQUENCE [LARGE SCALE GENOMIC DNA]</scope>
    <source>
        <strain evidence="2">1-1 BBBD Race 1</strain>
    </source>
</reference>
<evidence type="ECO:0000313" key="4">
    <source>
        <dbReference type="Proteomes" id="UP000005240"/>
    </source>
</evidence>
<dbReference type="EnsemblFungi" id="PTTG_26666-t43_1">
    <property type="protein sequence ID" value="PTTG_26666-t43_1-p1"/>
    <property type="gene ID" value="PTTG_26666"/>
</dbReference>
<proteinExistence type="predicted"/>
<feature type="non-terminal residue" evidence="2">
    <location>
        <position position="113"/>
    </location>
</feature>